<proteinExistence type="predicted"/>
<dbReference type="EMBL" id="AEEC02000003">
    <property type="protein sequence ID" value="EOA06309.1"/>
    <property type="molecule type" value="Genomic_DNA"/>
</dbReference>
<feature type="domain" description="SnoaL-like" evidence="1">
    <location>
        <begin position="10"/>
        <end position="148"/>
    </location>
</feature>
<name>A0AAI9N5F4_9BURK</name>
<comment type="caution">
    <text evidence="2">The sequence shown here is derived from an EMBL/GenBank/DDBJ whole genome shotgun (WGS) entry which is preliminary data.</text>
</comment>
<dbReference type="AlphaFoldDB" id="A0AAI9N5F4"/>
<protein>
    <recommendedName>
        <fullName evidence="1">SnoaL-like domain-containing protein</fullName>
    </recommendedName>
</protein>
<evidence type="ECO:0000259" key="1">
    <source>
        <dbReference type="Pfam" id="PF13577"/>
    </source>
</evidence>
<dbReference type="Pfam" id="PF13577">
    <property type="entry name" value="SnoaL_4"/>
    <property type="match status" value="1"/>
</dbReference>
<dbReference type="Gene3D" id="3.10.450.50">
    <property type="match status" value="1"/>
</dbReference>
<reference evidence="2 3" key="1">
    <citation type="journal article" date="2013" name="Front. Microbiol.">
        <title>The genome of the endophytic bacterium H. frisingense GSF30(T) identifies diverse strategies in the Herbaspirillum genus to interact with plants.</title>
        <authorList>
            <person name="Straub D."/>
            <person name="Rothballer M."/>
            <person name="Hartmann A."/>
            <person name="Ludewig U."/>
        </authorList>
    </citation>
    <scope>NUCLEOTIDE SEQUENCE [LARGE SCALE GENOMIC DNA]</scope>
    <source>
        <strain evidence="2 3">GSF30</strain>
    </source>
</reference>
<accession>A0AAI9N5F4</accession>
<dbReference type="InterPro" id="IPR037401">
    <property type="entry name" value="SnoaL-like"/>
</dbReference>
<evidence type="ECO:0000313" key="3">
    <source>
        <dbReference type="Proteomes" id="UP000006772"/>
    </source>
</evidence>
<dbReference type="SUPFAM" id="SSF54427">
    <property type="entry name" value="NTF2-like"/>
    <property type="match status" value="1"/>
</dbReference>
<gene>
    <name evidence="2" type="ORF">HFRIS_003608</name>
</gene>
<dbReference type="Proteomes" id="UP000006772">
    <property type="component" value="Unassembled WGS sequence"/>
</dbReference>
<dbReference type="RefSeq" id="WP_006461869.1">
    <property type="nucleotide sequence ID" value="NZ_AEEC02000003.1"/>
</dbReference>
<evidence type="ECO:0000313" key="2">
    <source>
        <dbReference type="EMBL" id="EOA06309.1"/>
    </source>
</evidence>
<organism evidence="2 3">
    <name type="scientific">Herbaspirillum frisingense GSF30</name>
    <dbReference type="NCBI Taxonomy" id="864073"/>
    <lineage>
        <taxon>Bacteria</taxon>
        <taxon>Pseudomonadati</taxon>
        <taxon>Pseudomonadota</taxon>
        <taxon>Betaproteobacteria</taxon>
        <taxon>Burkholderiales</taxon>
        <taxon>Oxalobacteraceae</taxon>
        <taxon>Herbaspirillum</taxon>
    </lineage>
</organism>
<sequence>MSNLEQRVAALEAAEAIRQLKARYASLADQKYTTNYQRQPPLRMEKIALAQAACFTEDAIWEGGAEFGASLVGRDALAQWFMRSPWCYALHYYGSPEISVEGDVASARWRLWQIALREQTKKAVLLGALTYEEYARDQQGQWLCSRMRFEQTQMLPIDAGAFPLVTSFEQITDAAVRASSSTHL</sequence>
<dbReference type="InterPro" id="IPR032710">
    <property type="entry name" value="NTF2-like_dom_sf"/>
</dbReference>